<protein>
    <recommendedName>
        <fullName evidence="2">Hemerythrin-like domain-containing protein</fullName>
    </recommendedName>
</protein>
<feature type="region of interest" description="Disordered" evidence="1">
    <location>
        <begin position="1"/>
        <end position="115"/>
    </location>
</feature>
<evidence type="ECO:0000259" key="2">
    <source>
        <dbReference type="Pfam" id="PF01814"/>
    </source>
</evidence>
<keyword evidence="4" id="KW-1185">Reference proteome</keyword>
<feature type="domain" description="Hemerythrin-like" evidence="2">
    <location>
        <begin position="121"/>
        <end position="244"/>
    </location>
</feature>
<evidence type="ECO:0000313" key="4">
    <source>
        <dbReference type="Proteomes" id="UP000613740"/>
    </source>
</evidence>
<evidence type="ECO:0000256" key="1">
    <source>
        <dbReference type="SAM" id="MobiDB-lite"/>
    </source>
</evidence>
<evidence type="ECO:0000313" key="3">
    <source>
        <dbReference type="EMBL" id="KAG2426015.1"/>
    </source>
</evidence>
<feature type="compositionally biased region" description="Low complexity" evidence="1">
    <location>
        <begin position="69"/>
        <end position="82"/>
    </location>
</feature>
<dbReference type="InterPro" id="IPR012312">
    <property type="entry name" value="Hemerythrin-like"/>
</dbReference>
<dbReference type="AlphaFoldDB" id="A0A835SSL7"/>
<comment type="caution">
    <text evidence="3">The sequence shown here is derived from an EMBL/GenBank/DDBJ whole genome shotgun (WGS) entry which is preliminary data.</text>
</comment>
<dbReference type="Pfam" id="PF01814">
    <property type="entry name" value="Hemerythrin"/>
    <property type="match status" value="1"/>
</dbReference>
<dbReference type="PANTHER" id="PTHR35585:SF1">
    <property type="entry name" value="HHE DOMAIN PROTEIN (AFU_ORTHOLOGUE AFUA_4G00730)"/>
    <property type="match status" value="1"/>
</dbReference>
<dbReference type="Gene3D" id="1.20.120.520">
    <property type="entry name" value="nmb1532 protein domain like"/>
    <property type="match status" value="1"/>
</dbReference>
<dbReference type="Proteomes" id="UP000613740">
    <property type="component" value="Unassembled WGS sequence"/>
</dbReference>
<feature type="compositionally biased region" description="Low complexity" evidence="1">
    <location>
        <begin position="9"/>
        <end position="26"/>
    </location>
</feature>
<dbReference type="OrthoDB" id="537816at2759"/>
<dbReference type="EMBL" id="JAEHOD010000110">
    <property type="protein sequence ID" value="KAG2426015.1"/>
    <property type="molecule type" value="Genomic_DNA"/>
</dbReference>
<proteinExistence type="predicted"/>
<accession>A0A835SSL7</accession>
<feature type="compositionally biased region" description="Low complexity" evidence="1">
    <location>
        <begin position="89"/>
        <end position="115"/>
    </location>
</feature>
<organism evidence="3 4">
    <name type="scientific">Chlamydomonas schloesseri</name>
    <dbReference type="NCBI Taxonomy" id="2026947"/>
    <lineage>
        <taxon>Eukaryota</taxon>
        <taxon>Viridiplantae</taxon>
        <taxon>Chlorophyta</taxon>
        <taxon>core chlorophytes</taxon>
        <taxon>Chlorophyceae</taxon>
        <taxon>CS clade</taxon>
        <taxon>Chlamydomonadales</taxon>
        <taxon>Chlamydomonadaceae</taxon>
        <taxon>Chlamydomonas</taxon>
    </lineage>
</organism>
<gene>
    <name evidence="3" type="ORF">HYH02_014877</name>
</gene>
<sequence>MHSHAKHSQQQQQQRGGAELAEQQQQSPSVLPAEMPVAQSTAAKRPDVFGTPDPHLPAAAPCPSAHDLSPAGDAAAAAEAEAGSGGASSIGPGAATAATTTSGGPAAAAGATAKGAPPANGLDAIIADHQVIRQLFYRCNNARTDQERLAATRDLVRHVSRHASAEERTLYPLARDRLPDKGTGRMLYDRMVMDDTVNKQLLDWLESHTPRQGDAAQWALHAATLQKFQSIEEEHLSREEAEVIEPLRSVMTPAETAKLGKAWAAAWANAPTHPHPRGPTAAPGAHLLHPLVGVIDRLRDAVAER</sequence>
<dbReference type="PANTHER" id="PTHR35585">
    <property type="entry name" value="HHE DOMAIN PROTEIN (AFU_ORTHOLOGUE AFUA_4G00730)"/>
    <property type="match status" value="1"/>
</dbReference>
<reference evidence="3" key="1">
    <citation type="journal article" date="2020" name="bioRxiv">
        <title>Comparative genomics of Chlamydomonas.</title>
        <authorList>
            <person name="Craig R.J."/>
            <person name="Hasan A.R."/>
            <person name="Ness R.W."/>
            <person name="Keightley P.D."/>
        </authorList>
    </citation>
    <scope>NUCLEOTIDE SEQUENCE</scope>
    <source>
        <strain evidence="3">CCAP 11/173</strain>
    </source>
</reference>
<name>A0A835SSL7_9CHLO</name>